<evidence type="ECO:0000256" key="1">
    <source>
        <dbReference type="ARBA" id="ARBA00005791"/>
    </source>
</evidence>
<evidence type="ECO:0000256" key="2">
    <source>
        <dbReference type="ARBA" id="ARBA00022729"/>
    </source>
</evidence>
<keyword evidence="9" id="KW-1185">Reference proteome</keyword>
<dbReference type="PANTHER" id="PTHR13887">
    <property type="entry name" value="GLUTATHIONE S-TRANSFERASE KAPPA"/>
    <property type="match status" value="1"/>
</dbReference>
<evidence type="ECO:0000313" key="8">
    <source>
        <dbReference type="EMBL" id="TDQ36396.1"/>
    </source>
</evidence>
<keyword evidence="3" id="KW-0560">Oxidoreductase</keyword>
<dbReference type="AlphaFoldDB" id="A0A4R6TTG5"/>
<evidence type="ECO:0000313" key="9">
    <source>
        <dbReference type="Proteomes" id="UP000295632"/>
    </source>
</evidence>
<dbReference type="GO" id="GO:0016491">
    <property type="term" value="F:oxidoreductase activity"/>
    <property type="evidence" value="ECO:0007669"/>
    <property type="project" value="UniProtKB-KW"/>
</dbReference>
<keyword evidence="4" id="KW-1015">Disulfide bond</keyword>
<dbReference type="OrthoDB" id="117402at2"/>
<sequence length="234" mass="25699">MKQRGWIMVIVLAIVVVGFIAIVVLNNQSNGSNANGGSGMYTGQGDPEAFAELYSEQPVLGDENAPVQIVQFGDYKCPACKNFEEQLVPIIKQEYVDTGKAQFYFMNYPFLGDDAAILASYAEAVYATLGNDAFWTYNSAVYERQGDERLAWGNDEFNQTLIQELFSEEEATQVLEAYESGDFADIVADEKAFAESQGVTGTPSLFINGKKVEMDNLEQVADLNKLVEEAATNG</sequence>
<evidence type="ECO:0000259" key="7">
    <source>
        <dbReference type="Pfam" id="PF13462"/>
    </source>
</evidence>
<keyword evidence="6" id="KW-0812">Transmembrane</keyword>
<evidence type="ECO:0000256" key="4">
    <source>
        <dbReference type="ARBA" id="ARBA00023157"/>
    </source>
</evidence>
<keyword evidence="2" id="KW-0732">Signal</keyword>
<proteinExistence type="inferred from homology"/>
<feature type="domain" description="Thioredoxin-like fold" evidence="7">
    <location>
        <begin position="56"/>
        <end position="227"/>
    </location>
</feature>
<dbReference type="SUPFAM" id="SSF52833">
    <property type="entry name" value="Thioredoxin-like"/>
    <property type="match status" value="1"/>
</dbReference>
<dbReference type="GO" id="GO:0016853">
    <property type="term" value="F:isomerase activity"/>
    <property type="evidence" value="ECO:0007669"/>
    <property type="project" value="UniProtKB-KW"/>
</dbReference>
<dbReference type="InterPro" id="IPR036249">
    <property type="entry name" value="Thioredoxin-like_sf"/>
</dbReference>
<feature type="transmembrane region" description="Helical" evidence="6">
    <location>
        <begin position="6"/>
        <end position="25"/>
    </location>
</feature>
<keyword evidence="8" id="KW-0413">Isomerase</keyword>
<organism evidence="8 9">
    <name type="scientific">Aureibacillus halotolerans</name>
    <dbReference type="NCBI Taxonomy" id="1508390"/>
    <lineage>
        <taxon>Bacteria</taxon>
        <taxon>Bacillati</taxon>
        <taxon>Bacillota</taxon>
        <taxon>Bacilli</taxon>
        <taxon>Bacillales</taxon>
        <taxon>Bacillaceae</taxon>
        <taxon>Aureibacillus</taxon>
    </lineage>
</organism>
<reference evidence="8 9" key="1">
    <citation type="submission" date="2019-03" db="EMBL/GenBank/DDBJ databases">
        <title>Genomic Encyclopedia of Type Strains, Phase IV (KMG-IV): sequencing the most valuable type-strain genomes for metagenomic binning, comparative biology and taxonomic classification.</title>
        <authorList>
            <person name="Goeker M."/>
        </authorList>
    </citation>
    <scope>NUCLEOTIDE SEQUENCE [LARGE SCALE GENOMIC DNA]</scope>
    <source>
        <strain evidence="8 9">DSM 28697</strain>
    </source>
</reference>
<evidence type="ECO:0000256" key="6">
    <source>
        <dbReference type="SAM" id="Phobius"/>
    </source>
</evidence>
<dbReference type="Proteomes" id="UP000295632">
    <property type="component" value="Unassembled WGS sequence"/>
</dbReference>
<comment type="similarity">
    <text evidence="1">Belongs to the thioredoxin family. DsbA subfamily.</text>
</comment>
<evidence type="ECO:0000256" key="5">
    <source>
        <dbReference type="ARBA" id="ARBA00023284"/>
    </source>
</evidence>
<dbReference type="EMBL" id="SNYJ01000018">
    <property type="protein sequence ID" value="TDQ36396.1"/>
    <property type="molecule type" value="Genomic_DNA"/>
</dbReference>
<evidence type="ECO:0000256" key="3">
    <source>
        <dbReference type="ARBA" id="ARBA00023002"/>
    </source>
</evidence>
<gene>
    <name evidence="8" type="ORF">EV213_11826</name>
</gene>
<name>A0A4R6TTG5_9BACI</name>
<protein>
    <submittedName>
        <fullName evidence="8">Protein-disulfide isomerase</fullName>
    </submittedName>
</protein>
<keyword evidence="5" id="KW-0676">Redox-active center</keyword>
<keyword evidence="6" id="KW-1133">Transmembrane helix</keyword>
<accession>A0A4R6TTG5</accession>
<dbReference type="Gene3D" id="3.40.30.10">
    <property type="entry name" value="Glutaredoxin"/>
    <property type="match status" value="1"/>
</dbReference>
<dbReference type="InterPro" id="IPR012336">
    <property type="entry name" value="Thioredoxin-like_fold"/>
</dbReference>
<dbReference type="PANTHER" id="PTHR13887:SF14">
    <property type="entry name" value="DISULFIDE BOND FORMATION PROTEIN D"/>
    <property type="match status" value="1"/>
</dbReference>
<dbReference type="RefSeq" id="WP_133581686.1">
    <property type="nucleotide sequence ID" value="NZ_SNYJ01000018.1"/>
</dbReference>
<comment type="caution">
    <text evidence="8">The sequence shown here is derived from an EMBL/GenBank/DDBJ whole genome shotgun (WGS) entry which is preliminary data.</text>
</comment>
<dbReference type="Pfam" id="PF13462">
    <property type="entry name" value="Thioredoxin_4"/>
    <property type="match status" value="1"/>
</dbReference>
<keyword evidence="6" id="KW-0472">Membrane</keyword>